<dbReference type="PANTHER" id="PTHR30290">
    <property type="entry name" value="PERIPLASMIC BINDING COMPONENT OF ABC TRANSPORTER"/>
    <property type="match status" value="1"/>
</dbReference>
<dbReference type="PANTHER" id="PTHR30290:SF64">
    <property type="entry name" value="ABC TRANSPORTER PERIPLASMIC BINDING PROTEIN"/>
    <property type="match status" value="1"/>
</dbReference>
<keyword evidence="3" id="KW-0732">Signal</keyword>
<reference evidence="5" key="1">
    <citation type="journal article" date="2014" name="Int. J. Syst. Evol. Microbiol.">
        <title>Complete genome sequence of Corynebacterium casei LMG S-19264T (=DSM 44701T), isolated from a smear-ripened cheese.</title>
        <authorList>
            <consortium name="US DOE Joint Genome Institute (JGI-PGF)"/>
            <person name="Walter F."/>
            <person name="Albersmeier A."/>
            <person name="Kalinowski J."/>
            <person name="Ruckert C."/>
        </authorList>
    </citation>
    <scope>NUCLEOTIDE SEQUENCE</scope>
    <source>
        <strain evidence="5">VKM B-2555</strain>
    </source>
</reference>
<evidence type="ECO:0000256" key="1">
    <source>
        <dbReference type="ARBA" id="ARBA00004418"/>
    </source>
</evidence>
<evidence type="ECO:0000259" key="4">
    <source>
        <dbReference type="Pfam" id="PF00496"/>
    </source>
</evidence>
<dbReference type="Gene3D" id="3.10.105.10">
    <property type="entry name" value="Dipeptide-binding Protein, Domain 3"/>
    <property type="match status" value="1"/>
</dbReference>
<proteinExistence type="inferred from homology"/>
<reference evidence="5" key="2">
    <citation type="submission" date="2023-01" db="EMBL/GenBank/DDBJ databases">
        <authorList>
            <person name="Sun Q."/>
            <person name="Evtushenko L."/>
        </authorList>
    </citation>
    <scope>NUCLEOTIDE SEQUENCE</scope>
    <source>
        <strain evidence="5">VKM B-2555</strain>
    </source>
</reference>
<dbReference type="GO" id="GO:0043190">
    <property type="term" value="C:ATP-binding cassette (ABC) transporter complex"/>
    <property type="evidence" value="ECO:0007669"/>
    <property type="project" value="InterPro"/>
</dbReference>
<dbReference type="PROSITE" id="PS51318">
    <property type="entry name" value="TAT"/>
    <property type="match status" value="1"/>
</dbReference>
<organism evidence="5 6">
    <name type="scientific">Methylopila jiangsuensis</name>
    <dbReference type="NCBI Taxonomy" id="586230"/>
    <lineage>
        <taxon>Bacteria</taxon>
        <taxon>Pseudomonadati</taxon>
        <taxon>Pseudomonadota</taxon>
        <taxon>Alphaproteobacteria</taxon>
        <taxon>Hyphomicrobiales</taxon>
        <taxon>Methylopilaceae</taxon>
        <taxon>Methylopila</taxon>
    </lineage>
</organism>
<dbReference type="InterPro" id="IPR006311">
    <property type="entry name" value="TAT_signal"/>
</dbReference>
<dbReference type="CDD" id="cd08497">
    <property type="entry name" value="MbnE-like"/>
    <property type="match status" value="1"/>
</dbReference>
<evidence type="ECO:0000313" key="5">
    <source>
        <dbReference type="EMBL" id="GLK74800.1"/>
    </source>
</evidence>
<dbReference type="InterPro" id="IPR039424">
    <property type="entry name" value="SBP_5"/>
</dbReference>
<dbReference type="GO" id="GO:0030288">
    <property type="term" value="C:outer membrane-bounded periplasmic space"/>
    <property type="evidence" value="ECO:0007669"/>
    <property type="project" value="TreeGrafter"/>
</dbReference>
<dbReference type="InterPro" id="IPR030678">
    <property type="entry name" value="Peptide/Ni-bd"/>
</dbReference>
<gene>
    <name evidence="5" type="ORF">GCM10008171_00520</name>
</gene>
<evidence type="ECO:0000313" key="6">
    <source>
        <dbReference type="Proteomes" id="UP001143364"/>
    </source>
</evidence>
<comment type="similarity">
    <text evidence="2">Belongs to the bacterial solute-binding protein 5 family.</text>
</comment>
<dbReference type="GO" id="GO:0042884">
    <property type="term" value="P:microcin transport"/>
    <property type="evidence" value="ECO:0007669"/>
    <property type="project" value="TreeGrafter"/>
</dbReference>
<dbReference type="GO" id="GO:0015833">
    <property type="term" value="P:peptide transport"/>
    <property type="evidence" value="ECO:0007669"/>
    <property type="project" value="TreeGrafter"/>
</dbReference>
<evidence type="ECO:0000256" key="3">
    <source>
        <dbReference type="ARBA" id="ARBA00022729"/>
    </source>
</evidence>
<dbReference type="GO" id="GO:1904680">
    <property type="term" value="F:peptide transmembrane transporter activity"/>
    <property type="evidence" value="ECO:0007669"/>
    <property type="project" value="TreeGrafter"/>
</dbReference>
<dbReference type="AlphaFoldDB" id="A0A9W6N229"/>
<accession>A0A9W6N229</accession>
<dbReference type="PIRSF" id="PIRSF002741">
    <property type="entry name" value="MppA"/>
    <property type="match status" value="1"/>
</dbReference>
<comment type="subcellular location">
    <subcellularLocation>
        <location evidence="1">Periplasm</location>
    </subcellularLocation>
</comment>
<dbReference type="SUPFAM" id="SSF53850">
    <property type="entry name" value="Periplasmic binding protein-like II"/>
    <property type="match status" value="1"/>
</dbReference>
<feature type="domain" description="Solute-binding protein family 5" evidence="4">
    <location>
        <begin position="135"/>
        <end position="541"/>
    </location>
</feature>
<sequence>MSRAPSRRDVLAYAGVAAALPWAAPRLAHAESEGAPAAASAVEGDPRAFGPERHGLSAFGDLKYAPDFKALAYVRADAPKGGTFSHTAHNTSLNQSLTTFNTFNAYILKGEGAQGMALNFDSLMARAADEPDALYGLVAASVAVSGDGLAYRFRLRPEARFHDGSPLTSADVKWSLETLKAKGHPLVAQSIRDLDTVEAPSDDVVILRLKPNRTRDLPLTLAALPIFSRAWYATRAFEEATMEPPLGSGPYKVSRFEQGRYVAYERVKDWWAKDLPVAVGQWNFDQIRYEFFRDRDVAFEAFKGRAYLFREEFTSRVWATGYEFPAVREGKVKRETLPDLTPSGGQGWFFNLRRGKFQDPRVRQALNLVFDFEWMNRNLMFGAYKRTVSVFQGAPEMMATGPAEGAELKLLEPFRGKISDDVFGAPWTPPVSDGSGQDRRLMREAVRLMREAGWTITNGRATNAAGEPFAIEFLEYEPGLQPHVSAYIKNLKQFLGIDAAIRQVDAAQYQNRLKSFDFDVISLRMSMSPTPGEGLRQVYSSESAKLEGSQNLSGVADPAVDALVEAIAAAKTRDELNVACRALDRVLRSLRNWVPAWYKDTHTLAYWDAFGHPAEKPRYERGAPDVWWWDEDKAARAGVRP</sequence>
<keyword evidence="6" id="KW-1185">Reference proteome</keyword>
<dbReference type="EMBL" id="BSFK01000002">
    <property type="protein sequence ID" value="GLK74800.1"/>
    <property type="molecule type" value="Genomic_DNA"/>
</dbReference>
<evidence type="ECO:0000256" key="2">
    <source>
        <dbReference type="ARBA" id="ARBA00005695"/>
    </source>
</evidence>
<dbReference type="InterPro" id="IPR000914">
    <property type="entry name" value="SBP_5_dom"/>
</dbReference>
<name>A0A9W6N229_9HYPH</name>
<protein>
    <submittedName>
        <fullName evidence="5">ABC transporter substrate-binding protein</fullName>
    </submittedName>
</protein>
<dbReference type="RefSeq" id="WP_271202783.1">
    <property type="nucleotide sequence ID" value="NZ_BSFK01000002.1"/>
</dbReference>
<comment type="caution">
    <text evidence="5">The sequence shown here is derived from an EMBL/GenBank/DDBJ whole genome shotgun (WGS) entry which is preliminary data.</text>
</comment>
<dbReference type="Proteomes" id="UP001143364">
    <property type="component" value="Unassembled WGS sequence"/>
</dbReference>
<dbReference type="Pfam" id="PF00496">
    <property type="entry name" value="SBP_bac_5"/>
    <property type="match status" value="1"/>
</dbReference>
<dbReference type="Gene3D" id="3.40.190.10">
    <property type="entry name" value="Periplasmic binding protein-like II"/>
    <property type="match status" value="1"/>
</dbReference>